<dbReference type="GO" id="GO:0005829">
    <property type="term" value="C:cytosol"/>
    <property type="evidence" value="ECO:0007669"/>
    <property type="project" value="TreeGrafter"/>
</dbReference>
<dbReference type="InterPro" id="IPR013708">
    <property type="entry name" value="Shikimate_DH-bd_N"/>
</dbReference>
<evidence type="ECO:0000259" key="5">
    <source>
        <dbReference type="Pfam" id="PF08501"/>
    </source>
</evidence>
<keyword evidence="2" id="KW-0560">Oxidoreductase</keyword>
<dbReference type="CDD" id="cd00502">
    <property type="entry name" value="DHQase_I"/>
    <property type="match status" value="1"/>
</dbReference>
<sequence>MRYLFSVSSDDVELLGELPLPEQAGCEIRLDTFDVPPNPVVLRSRTARPLLATFRSEAHLGRASREARDDQGWALRRSCLEAGFDWIDLELDEPDLEAKIEEVHRFGKRVVLSHHDLEGGESVHSAIASGLETRADIVKVIGTGTQAEDFRIQREWYRKVKPERLVLFYMGEDFAASRVLSLVYGAPFTFLTPGREPAVAPGQLTVTQVRDIFRVEEIELARLRLFAVIGKPIGHSRSPAFHNPLLKKYVSSALFLALPAVSEADLRCYFVTFPELEGLAVTKPMKAVAHEVAGTYEESDAWELGAANTLLAYGDHLTADNTDFGAMKRLIETHVPKGETVRVLGYGGLGKAVVQACLSLGYPVQVTNRSKARLSDLPSAATVVDWENRACPGAYAWVQATSVGMAPDDRACPVEAIPADLRLVVETIYNPRETQLMALARTNGVQVLDGMALFEGQAALQNQLFLRRLIHG</sequence>
<dbReference type="GO" id="GO:0050661">
    <property type="term" value="F:NADP binding"/>
    <property type="evidence" value="ECO:0007669"/>
    <property type="project" value="TreeGrafter"/>
</dbReference>
<evidence type="ECO:0000256" key="2">
    <source>
        <dbReference type="ARBA" id="ARBA00023002"/>
    </source>
</evidence>
<comment type="pathway">
    <text evidence="1">Metabolic intermediate biosynthesis; chorismate biosynthesis; chorismate from D-erythrose 4-phosphate and phosphoenolpyruvate: step 4/7.</text>
</comment>
<dbReference type="EMBL" id="CP071793">
    <property type="protein sequence ID" value="QTD47759.1"/>
    <property type="molecule type" value="Genomic_DNA"/>
</dbReference>
<dbReference type="GO" id="GO:0004764">
    <property type="term" value="F:shikimate 3-dehydrogenase (NADP+) activity"/>
    <property type="evidence" value="ECO:0007669"/>
    <property type="project" value="InterPro"/>
</dbReference>
<keyword evidence="7" id="KW-1185">Reference proteome</keyword>
<dbReference type="Proteomes" id="UP000663929">
    <property type="component" value="Chromosome"/>
</dbReference>
<dbReference type="Gene3D" id="3.20.20.70">
    <property type="entry name" value="Aldolase class I"/>
    <property type="match status" value="1"/>
</dbReference>
<dbReference type="InterPro" id="IPR036291">
    <property type="entry name" value="NAD(P)-bd_dom_sf"/>
</dbReference>
<dbReference type="Pfam" id="PF01487">
    <property type="entry name" value="DHquinase_I"/>
    <property type="match status" value="1"/>
</dbReference>
<accession>A0A8A4TCD1</accession>
<dbReference type="RefSeq" id="WP_237377425.1">
    <property type="nucleotide sequence ID" value="NZ_CP071793.1"/>
</dbReference>
<dbReference type="InterPro" id="IPR013785">
    <property type="entry name" value="Aldolase_TIM"/>
</dbReference>
<name>A0A8A4TCD1_SULCO</name>
<dbReference type="PROSITE" id="PS01028">
    <property type="entry name" value="DEHYDROQUINASE_I"/>
    <property type="match status" value="1"/>
</dbReference>
<dbReference type="GO" id="GO:0009423">
    <property type="term" value="P:chorismate biosynthetic process"/>
    <property type="evidence" value="ECO:0007669"/>
    <property type="project" value="TreeGrafter"/>
</dbReference>
<evidence type="ECO:0000313" key="7">
    <source>
        <dbReference type="Proteomes" id="UP000663929"/>
    </source>
</evidence>
<dbReference type="InterPro" id="IPR001381">
    <property type="entry name" value="DHquinase_I"/>
</dbReference>
<keyword evidence="4" id="KW-0456">Lyase</keyword>
<dbReference type="Gene3D" id="3.40.50.720">
    <property type="entry name" value="NAD(P)-binding Rossmann-like Domain"/>
    <property type="match status" value="1"/>
</dbReference>
<protein>
    <submittedName>
        <fullName evidence="6">Type I 3-dehydroquinate dehydratase</fullName>
    </submittedName>
</protein>
<dbReference type="SUPFAM" id="SSF53223">
    <property type="entry name" value="Aminoacid dehydrogenase-like, N-terminal domain"/>
    <property type="match status" value="1"/>
</dbReference>
<dbReference type="AlphaFoldDB" id="A0A8A4TCD1"/>
<dbReference type="SUPFAM" id="SSF51735">
    <property type="entry name" value="NAD(P)-binding Rossmann-fold domains"/>
    <property type="match status" value="1"/>
</dbReference>
<dbReference type="SUPFAM" id="SSF51569">
    <property type="entry name" value="Aldolase"/>
    <property type="match status" value="1"/>
</dbReference>
<dbReference type="PANTHER" id="PTHR21089:SF1">
    <property type="entry name" value="BIFUNCTIONAL 3-DEHYDROQUINATE DEHYDRATASE_SHIKIMATE DEHYDROGENASE, CHLOROPLASTIC"/>
    <property type="match status" value="1"/>
</dbReference>
<dbReference type="InterPro" id="IPR022893">
    <property type="entry name" value="Shikimate_DH_fam"/>
</dbReference>
<dbReference type="Pfam" id="PF08501">
    <property type="entry name" value="Shikimate_dh_N"/>
    <property type="match status" value="1"/>
</dbReference>
<dbReference type="GO" id="GO:0003855">
    <property type="term" value="F:3-dehydroquinate dehydratase activity"/>
    <property type="evidence" value="ECO:0007669"/>
    <property type="project" value="InterPro"/>
</dbReference>
<feature type="domain" description="Shikimate dehydrogenase substrate binding N-terminal" evidence="5">
    <location>
        <begin position="228"/>
        <end position="310"/>
    </location>
</feature>
<gene>
    <name evidence="6" type="ORF">J3U87_19400</name>
</gene>
<dbReference type="GO" id="GO:0009073">
    <property type="term" value="P:aromatic amino acid family biosynthetic process"/>
    <property type="evidence" value="ECO:0007669"/>
    <property type="project" value="UniProtKB-KW"/>
</dbReference>
<dbReference type="GO" id="GO:0019632">
    <property type="term" value="P:shikimate metabolic process"/>
    <property type="evidence" value="ECO:0007669"/>
    <property type="project" value="TreeGrafter"/>
</dbReference>
<dbReference type="Gene3D" id="3.40.50.10860">
    <property type="entry name" value="Leucine Dehydrogenase, chain A, domain 1"/>
    <property type="match status" value="1"/>
</dbReference>
<evidence type="ECO:0000256" key="3">
    <source>
        <dbReference type="ARBA" id="ARBA00023141"/>
    </source>
</evidence>
<dbReference type="InterPro" id="IPR018508">
    <property type="entry name" value="3-dehydroquinate_DH_AS"/>
</dbReference>
<evidence type="ECO:0000256" key="4">
    <source>
        <dbReference type="ARBA" id="ARBA00023239"/>
    </source>
</evidence>
<keyword evidence="3" id="KW-0057">Aromatic amino acid biosynthesis</keyword>
<dbReference type="InterPro" id="IPR046346">
    <property type="entry name" value="Aminoacid_DH-like_N_sf"/>
</dbReference>
<dbReference type="PANTHER" id="PTHR21089">
    <property type="entry name" value="SHIKIMATE DEHYDROGENASE"/>
    <property type="match status" value="1"/>
</dbReference>
<proteinExistence type="predicted"/>
<reference evidence="6" key="1">
    <citation type="submission" date="2021-03" db="EMBL/GenBank/DDBJ databases">
        <title>Acanthopleuribacteraceae sp. M133.</title>
        <authorList>
            <person name="Wang G."/>
        </authorList>
    </citation>
    <scope>NUCLEOTIDE SEQUENCE</scope>
    <source>
        <strain evidence="6">M133</strain>
    </source>
</reference>
<evidence type="ECO:0000256" key="1">
    <source>
        <dbReference type="ARBA" id="ARBA00004871"/>
    </source>
</evidence>
<evidence type="ECO:0000313" key="6">
    <source>
        <dbReference type="EMBL" id="QTD47759.1"/>
    </source>
</evidence>
<organism evidence="6 7">
    <name type="scientific">Sulfidibacter corallicola</name>
    <dbReference type="NCBI Taxonomy" id="2818388"/>
    <lineage>
        <taxon>Bacteria</taxon>
        <taxon>Pseudomonadati</taxon>
        <taxon>Acidobacteriota</taxon>
        <taxon>Holophagae</taxon>
        <taxon>Acanthopleuribacterales</taxon>
        <taxon>Acanthopleuribacteraceae</taxon>
        <taxon>Sulfidibacter</taxon>
    </lineage>
</organism>
<dbReference type="KEGG" id="scor:J3U87_19400"/>
<keyword evidence="3" id="KW-0028">Amino-acid biosynthesis</keyword>